<keyword evidence="3" id="KW-1185">Reference proteome</keyword>
<evidence type="ECO:0000313" key="2">
    <source>
        <dbReference type="EMBL" id="SFC57193.1"/>
    </source>
</evidence>
<keyword evidence="1" id="KW-0732">Signal</keyword>
<feature type="chain" id="PRO_5011446760" description="DUF481 domain-containing protein" evidence="1">
    <location>
        <begin position="22"/>
        <end position="244"/>
    </location>
</feature>
<dbReference type="Pfam" id="PF04338">
    <property type="entry name" value="DUF481"/>
    <property type="match status" value="1"/>
</dbReference>
<dbReference type="AlphaFoldDB" id="A0A1I1KGF7"/>
<feature type="signal peptide" evidence="1">
    <location>
        <begin position="1"/>
        <end position="21"/>
    </location>
</feature>
<protein>
    <recommendedName>
        <fullName evidence="4">DUF481 domain-containing protein</fullName>
    </recommendedName>
</protein>
<evidence type="ECO:0000256" key="1">
    <source>
        <dbReference type="SAM" id="SignalP"/>
    </source>
</evidence>
<dbReference type="OrthoDB" id="789864at2"/>
<proteinExistence type="predicted"/>
<dbReference type="RefSeq" id="WP_090974330.1">
    <property type="nucleotide sequence ID" value="NZ_FOLL01000015.1"/>
</dbReference>
<dbReference type="EMBL" id="FOLL01000015">
    <property type="protein sequence ID" value="SFC57193.1"/>
    <property type="molecule type" value="Genomic_DNA"/>
</dbReference>
<organism evidence="2 3">
    <name type="scientific">Parapedobacter composti</name>
    <dbReference type="NCBI Taxonomy" id="623281"/>
    <lineage>
        <taxon>Bacteria</taxon>
        <taxon>Pseudomonadati</taxon>
        <taxon>Bacteroidota</taxon>
        <taxon>Sphingobacteriia</taxon>
        <taxon>Sphingobacteriales</taxon>
        <taxon>Sphingobacteriaceae</taxon>
        <taxon>Parapedobacter</taxon>
    </lineage>
</organism>
<accession>A0A1I1KGF7</accession>
<sequence>MTRKIIYCTLLLALASVAAQAQWTDSTHYYIQLSSTNSINRASDKSAYLFNNGLRFSIRKEYISLNLNNNWLYGKQDGTTTNNDYSATLDANFYRSGRRFFYWGLANYNTSLSLNIKNQLLAGAGVAYSFFDNETAYLNLSDGFLFDTSSILVDNRHVDYQTIRNSFRLAYKFVIKSLVVLQGSNFYQPSLRDGKDFNIRLNNDITFQLSRWLNLKAALVYNRVNRTRSENLLFTYGLSFERYF</sequence>
<name>A0A1I1KGF7_9SPHI</name>
<gene>
    <name evidence="2" type="ORF">SAMN05421747_11513</name>
</gene>
<dbReference type="Proteomes" id="UP000199577">
    <property type="component" value="Unassembled WGS sequence"/>
</dbReference>
<reference evidence="2 3" key="1">
    <citation type="submission" date="2016-10" db="EMBL/GenBank/DDBJ databases">
        <authorList>
            <person name="de Groot N.N."/>
        </authorList>
    </citation>
    <scope>NUCLEOTIDE SEQUENCE [LARGE SCALE GENOMIC DNA]</scope>
    <source>
        <strain evidence="2 3">DSM 22900</strain>
    </source>
</reference>
<evidence type="ECO:0008006" key="4">
    <source>
        <dbReference type="Google" id="ProtNLM"/>
    </source>
</evidence>
<evidence type="ECO:0000313" key="3">
    <source>
        <dbReference type="Proteomes" id="UP000199577"/>
    </source>
</evidence>
<dbReference type="InterPro" id="IPR007433">
    <property type="entry name" value="DUF481"/>
</dbReference>